<dbReference type="Pfam" id="PF00429">
    <property type="entry name" value="TLV_coat"/>
    <property type="match status" value="1"/>
</dbReference>
<dbReference type="InterPro" id="IPR018154">
    <property type="entry name" value="TLV/ENV_coat_polyprotein"/>
</dbReference>
<protein>
    <submittedName>
        <fullName evidence="3">ENV2 protein</fullName>
    </submittedName>
</protein>
<feature type="transmembrane region" description="Helical" evidence="2">
    <location>
        <begin position="198"/>
        <end position="224"/>
    </location>
</feature>
<proteinExistence type="predicted"/>
<keyword evidence="1" id="KW-0175">Coiled coil</keyword>
<reference evidence="3 4" key="1">
    <citation type="submission" date="2019-09" db="EMBL/GenBank/DDBJ databases">
        <title>Bird 10,000 Genomes (B10K) Project - Family phase.</title>
        <authorList>
            <person name="Zhang G."/>
        </authorList>
    </citation>
    <scope>NUCLEOTIDE SEQUENCE [LARGE SCALE GENOMIC DNA]</scope>
    <source>
        <strain evidence="3">B10K-MSB-03</strain>
    </source>
</reference>
<feature type="transmembrane region" description="Helical" evidence="2">
    <location>
        <begin position="67"/>
        <end position="92"/>
    </location>
</feature>
<evidence type="ECO:0000313" key="4">
    <source>
        <dbReference type="Proteomes" id="UP000531938"/>
    </source>
</evidence>
<dbReference type="Proteomes" id="UP000531938">
    <property type="component" value="Unassembled WGS sequence"/>
</dbReference>
<evidence type="ECO:0000256" key="1">
    <source>
        <dbReference type="SAM" id="Coils"/>
    </source>
</evidence>
<dbReference type="Gene3D" id="1.10.287.210">
    <property type="match status" value="1"/>
</dbReference>
<name>A0A7K7BIY5_9AVES</name>
<feature type="non-terminal residue" evidence="3">
    <location>
        <position position="1"/>
    </location>
</feature>
<keyword evidence="4" id="KW-1185">Reference proteome</keyword>
<dbReference type="AlphaFoldDB" id="A0A7K7BIY5"/>
<feature type="non-terminal residue" evidence="3">
    <location>
        <position position="237"/>
    </location>
</feature>
<evidence type="ECO:0000313" key="3">
    <source>
        <dbReference type="EMBL" id="NWY08007.1"/>
    </source>
</evidence>
<evidence type="ECO:0000256" key="2">
    <source>
        <dbReference type="SAM" id="Phobius"/>
    </source>
</evidence>
<comment type="caution">
    <text evidence="3">The sequence shown here is derived from an EMBL/GenBank/DDBJ whole genome shotgun (WGS) entry which is preliminary data.</text>
</comment>
<keyword evidence="2" id="KW-0472">Membrane</keyword>
<dbReference type="PANTHER" id="PTHR10424">
    <property type="entry name" value="VIRAL ENVELOPE PROTEIN"/>
    <property type="match status" value="1"/>
</dbReference>
<keyword evidence="2" id="KW-1133">Transmembrane helix</keyword>
<accession>A0A7K7BIY5</accession>
<dbReference type="PANTHER" id="PTHR10424:SF82">
    <property type="entry name" value="ENVELOPE GLYCOPROTEIN-RELATED"/>
    <property type="match status" value="1"/>
</dbReference>
<dbReference type="SUPFAM" id="SSF58069">
    <property type="entry name" value="Virus ectodomain"/>
    <property type="match status" value="1"/>
</dbReference>
<keyword evidence="2" id="KW-0812">Transmembrane</keyword>
<dbReference type="EMBL" id="VZSH01000479">
    <property type="protein sequence ID" value="NWY08007.1"/>
    <property type="molecule type" value="Genomic_DNA"/>
</dbReference>
<gene>
    <name evidence="3" type="primary">Fv4_0</name>
    <name evidence="3" type="ORF">NOTORN_R14898</name>
</gene>
<dbReference type="CDD" id="cd09851">
    <property type="entry name" value="HTLV-1-like_HR1-HR2"/>
    <property type="match status" value="1"/>
</dbReference>
<sequence length="237" mass="26886">KWVIPHEGGWWICSKIGLTPCLSLKVFNENKGYCIQVIVIPRILYHQEESMYIYWSQQNLRIKREPISTLTVVVLLGLGITGAGTGITALAVQPQKLAALRAAINDDLEKLEKSISYLEKSLTSLSEVVLQNRRGLDLVFLQQGGVCATLGEECCSYTDHTGIVRDSLAKVREGIERRRRERETRQGWFEEWYSQLPWLTTMISSFVGPIIIIILILIFGPIILNKWVGFVRERIGA</sequence>
<organism evidence="3 4">
    <name type="scientific">Nothoprocta ornata</name>
    <dbReference type="NCBI Taxonomy" id="83376"/>
    <lineage>
        <taxon>Eukaryota</taxon>
        <taxon>Metazoa</taxon>
        <taxon>Chordata</taxon>
        <taxon>Craniata</taxon>
        <taxon>Vertebrata</taxon>
        <taxon>Euteleostomi</taxon>
        <taxon>Archelosauria</taxon>
        <taxon>Archosauria</taxon>
        <taxon>Dinosauria</taxon>
        <taxon>Saurischia</taxon>
        <taxon>Theropoda</taxon>
        <taxon>Coelurosauria</taxon>
        <taxon>Aves</taxon>
        <taxon>Palaeognathae</taxon>
        <taxon>Tinamiformes</taxon>
        <taxon>Tinamidae</taxon>
        <taxon>Nothoprocta</taxon>
    </lineage>
</organism>
<feature type="coiled-coil region" evidence="1">
    <location>
        <begin position="101"/>
        <end position="128"/>
    </location>
</feature>